<keyword evidence="1" id="KW-0472">Membrane</keyword>
<dbReference type="EMBL" id="JFCB01000003">
    <property type="protein sequence ID" value="KES08106.1"/>
    <property type="molecule type" value="Genomic_DNA"/>
</dbReference>
<gene>
    <name evidence="2" type="ORF">BU52_06665</name>
</gene>
<comment type="caution">
    <text evidence="2">The sequence shown here is derived from an EMBL/GenBank/DDBJ whole genome shotgun (WGS) entry which is preliminary data.</text>
</comment>
<dbReference type="Proteomes" id="UP000028341">
    <property type="component" value="Unassembled WGS sequence"/>
</dbReference>
<organism evidence="2 3">
    <name type="scientific">Streptomyces toyocaensis</name>
    <dbReference type="NCBI Taxonomy" id="55952"/>
    <lineage>
        <taxon>Bacteria</taxon>
        <taxon>Bacillati</taxon>
        <taxon>Actinomycetota</taxon>
        <taxon>Actinomycetes</taxon>
        <taxon>Kitasatosporales</taxon>
        <taxon>Streptomycetaceae</taxon>
        <taxon>Streptomyces</taxon>
    </lineage>
</organism>
<name>A0A081XX33_STRTO</name>
<accession>A0A081XX33</accession>
<feature type="transmembrane region" description="Helical" evidence="1">
    <location>
        <begin position="170"/>
        <end position="191"/>
    </location>
</feature>
<dbReference type="RefSeq" id="WP_037929553.1">
    <property type="nucleotide sequence ID" value="NZ_JBFADL010000001.1"/>
</dbReference>
<proteinExistence type="predicted"/>
<reference evidence="2 3" key="1">
    <citation type="submission" date="2014-02" db="EMBL/GenBank/DDBJ databases">
        <title>The genome announcement of Streptomyces toyocaensis NRRL15009.</title>
        <authorList>
            <person name="Hong H.-J."/>
            <person name="Kwun M.J."/>
        </authorList>
    </citation>
    <scope>NUCLEOTIDE SEQUENCE [LARGE SCALE GENOMIC DNA]</scope>
    <source>
        <strain evidence="2 3">NRRL 15009</strain>
    </source>
</reference>
<dbReference type="OrthoDB" id="4165556at2"/>
<evidence type="ECO:0000313" key="2">
    <source>
        <dbReference type="EMBL" id="KES08106.1"/>
    </source>
</evidence>
<protein>
    <submittedName>
        <fullName evidence="2">Uncharacterized protein</fullName>
    </submittedName>
</protein>
<feature type="transmembrane region" description="Helical" evidence="1">
    <location>
        <begin position="130"/>
        <end position="150"/>
    </location>
</feature>
<dbReference type="AlphaFoldDB" id="A0A081XX33"/>
<dbReference type="eggNOG" id="ENOG5031VG2">
    <property type="taxonomic scope" value="Bacteria"/>
</dbReference>
<keyword evidence="1" id="KW-1133">Transmembrane helix</keyword>
<sequence length="195" mass="20220">MIWWLRVRLVPTVLTAALAVYALLLLAVRDGAVILPAITVNAGNTVPLAFFLPLLVAGPLAHCLDSRQPHSELTGIRRTAWLDTSLAAAAMGAALVATALVHEVTDADTALQAGRNTLFLTGLMLTARAVIGRAGIVVPLGWVFAVILLGRRTGSVFHAWAVTALPPGTGHATAAAVLSITAGIAATFITARKLP</sequence>
<evidence type="ECO:0000256" key="1">
    <source>
        <dbReference type="SAM" id="Phobius"/>
    </source>
</evidence>
<evidence type="ECO:0000313" key="3">
    <source>
        <dbReference type="Proteomes" id="UP000028341"/>
    </source>
</evidence>
<dbReference type="STRING" id="55952.BU52_06665"/>
<keyword evidence="3" id="KW-1185">Reference proteome</keyword>
<keyword evidence="1" id="KW-0812">Transmembrane</keyword>